<keyword evidence="3" id="KW-1185">Reference proteome</keyword>
<accession>A0A9Q8QNH5</accession>
<evidence type="ECO:0000313" key="3">
    <source>
        <dbReference type="Proteomes" id="UP000829364"/>
    </source>
</evidence>
<dbReference type="GeneID" id="72070748"/>
<dbReference type="OrthoDB" id="5006988at2759"/>
<sequence length="190" mass="21049">MRALSLLLGLAALGSAFVIPENMTDGVYEVIVDHAGNELHRRIGDADVVGPIRIRDTNRRKLESRAWKDKLKTNCNCWHDLKHSDTDGAVDALVYQIGPMRQFKGPSVFSIKGDVVAFACNPGTKKTYTSNWLIPRLLDEVTEKCGTYVSGAARQDNGGDYPVAYVGYMESLPGYSLCPTVMNYFKDDHC</sequence>
<dbReference type="EMBL" id="CP086362">
    <property type="protein sequence ID" value="UNI22960.1"/>
    <property type="molecule type" value="Genomic_DNA"/>
</dbReference>
<dbReference type="KEGG" id="ptkz:JDV02_008803"/>
<organism evidence="2 3">
    <name type="scientific">Purpureocillium takamizusanense</name>
    <dbReference type="NCBI Taxonomy" id="2060973"/>
    <lineage>
        <taxon>Eukaryota</taxon>
        <taxon>Fungi</taxon>
        <taxon>Dikarya</taxon>
        <taxon>Ascomycota</taxon>
        <taxon>Pezizomycotina</taxon>
        <taxon>Sordariomycetes</taxon>
        <taxon>Hypocreomycetidae</taxon>
        <taxon>Hypocreales</taxon>
        <taxon>Ophiocordycipitaceae</taxon>
        <taxon>Purpureocillium</taxon>
    </lineage>
</organism>
<evidence type="ECO:0000313" key="2">
    <source>
        <dbReference type="EMBL" id="UNI22960.1"/>
    </source>
</evidence>
<gene>
    <name evidence="2" type="ORF">JDV02_008803</name>
</gene>
<feature type="chain" id="PRO_5040387421" evidence="1">
    <location>
        <begin position="17"/>
        <end position="190"/>
    </location>
</feature>
<reference evidence="2" key="1">
    <citation type="submission" date="2021-11" db="EMBL/GenBank/DDBJ databases">
        <title>Purpureocillium_takamizusanense_genome.</title>
        <authorList>
            <person name="Nguyen N.-H."/>
        </authorList>
    </citation>
    <scope>NUCLEOTIDE SEQUENCE</scope>
    <source>
        <strain evidence="2">PT3</strain>
    </source>
</reference>
<evidence type="ECO:0000256" key="1">
    <source>
        <dbReference type="SAM" id="SignalP"/>
    </source>
</evidence>
<name>A0A9Q8QNH5_9HYPO</name>
<protein>
    <submittedName>
        <fullName evidence="2">Uncharacterized protein</fullName>
    </submittedName>
</protein>
<dbReference type="RefSeq" id="XP_047846441.1">
    <property type="nucleotide sequence ID" value="XM_047990434.1"/>
</dbReference>
<proteinExistence type="predicted"/>
<keyword evidence="1" id="KW-0732">Signal</keyword>
<feature type="signal peptide" evidence="1">
    <location>
        <begin position="1"/>
        <end position="16"/>
    </location>
</feature>
<dbReference type="AlphaFoldDB" id="A0A9Q8QNH5"/>
<dbReference type="Proteomes" id="UP000829364">
    <property type="component" value="Chromosome 9"/>
</dbReference>